<evidence type="ECO:0000256" key="5">
    <source>
        <dbReference type="ARBA" id="ARBA00022801"/>
    </source>
</evidence>
<evidence type="ECO:0000256" key="10">
    <source>
        <dbReference type="ARBA" id="ARBA00023204"/>
    </source>
</evidence>
<organism evidence="18 19">
    <name type="scientific">Natronospira bacteriovora</name>
    <dbReference type="NCBI Taxonomy" id="3069753"/>
    <lineage>
        <taxon>Bacteria</taxon>
        <taxon>Pseudomonadati</taxon>
        <taxon>Pseudomonadota</taxon>
        <taxon>Gammaproteobacteria</taxon>
        <taxon>Natronospirales</taxon>
        <taxon>Natronospiraceae</taxon>
        <taxon>Natronospira</taxon>
    </lineage>
</organism>
<dbReference type="Pfam" id="PF17191">
    <property type="entry name" value="RecG_wedge"/>
    <property type="match status" value="1"/>
</dbReference>
<dbReference type="SUPFAM" id="SSF50249">
    <property type="entry name" value="Nucleic acid-binding proteins"/>
    <property type="match status" value="1"/>
</dbReference>
<dbReference type="InterPro" id="IPR004609">
    <property type="entry name" value="ATP-dep_DNA_helicase_RecG"/>
</dbReference>
<keyword evidence="11" id="KW-0413">Isomerase</keyword>
<dbReference type="GO" id="GO:0003678">
    <property type="term" value="F:DNA helicase activity"/>
    <property type="evidence" value="ECO:0007669"/>
    <property type="project" value="UniProtKB-EC"/>
</dbReference>
<dbReference type="Pfam" id="PF00271">
    <property type="entry name" value="Helicase_C"/>
    <property type="match status" value="1"/>
</dbReference>
<evidence type="ECO:0000256" key="8">
    <source>
        <dbReference type="ARBA" id="ARBA00023125"/>
    </source>
</evidence>
<evidence type="ECO:0000256" key="13">
    <source>
        <dbReference type="ARBA" id="ARBA00034808"/>
    </source>
</evidence>
<evidence type="ECO:0000256" key="3">
    <source>
        <dbReference type="ARBA" id="ARBA00022741"/>
    </source>
</evidence>
<dbReference type="PANTHER" id="PTHR47964:SF1">
    <property type="entry name" value="ATP-DEPENDENT DNA HELICASE HOMOLOG RECG, CHLOROPLASTIC"/>
    <property type="match status" value="1"/>
</dbReference>
<dbReference type="Pfam" id="PF00270">
    <property type="entry name" value="DEAD"/>
    <property type="match status" value="1"/>
</dbReference>
<dbReference type="SUPFAM" id="SSF52540">
    <property type="entry name" value="P-loop containing nucleoside triphosphate hydrolases"/>
    <property type="match status" value="2"/>
</dbReference>
<keyword evidence="10 15" id="KW-0234">DNA repair</keyword>
<feature type="domain" description="Helicase ATP-binding" evidence="16">
    <location>
        <begin position="294"/>
        <end position="459"/>
    </location>
</feature>
<evidence type="ECO:0000259" key="17">
    <source>
        <dbReference type="PROSITE" id="PS51194"/>
    </source>
</evidence>
<dbReference type="InterPro" id="IPR012340">
    <property type="entry name" value="NA-bd_OB-fold"/>
</dbReference>
<evidence type="ECO:0000256" key="9">
    <source>
        <dbReference type="ARBA" id="ARBA00023172"/>
    </source>
</evidence>
<dbReference type="PROSITE" id="PS51192">
    <property type="entry name" value="HELICASE_ATP_BIND_1"/>
    <property type="match status" value="1"/>
</dbReference>
<name>A0ABU0W828_9GAMM</name>
<feature type="domain" description="Helicase C-terminal" evidence="17">
    <location>
        <begin position="492"/>
        <end position="638"/>
    </location>
</feature>
<dbReference type="NCBIfam" id="NF008168">
    <property type="entry name" value="PRK10917.2-2"/>
    <property type="match status" value="1"/>
</dbReference>
<dbReference type="NCBIfam" id="TIGR00643">
    <property type="entry name" value="recG"/>
    <property type="match status" value="1"/>
</dbReference>
<comment type="catalytic activity">
    <reaction evidence="12 15">
        <text>Couples ATP hydrolysis with the unwinding of duplex DNA by translocating in the 3'-5' direction.</text>
        <dbReference type="EC" id="5.6.2.4"/>
    </reaction>
</comment>
<accession>A0ABU0W828</accession>
<evidence type="ECO:0000256" key="14">
    <source>
        <dbReference type="ARBA" id="ARBA00048988"/>
    </source>
</evidence>
<evidence type="ECO:0000256" key="2">
    <source>
        <dbReference type="ARBA" id="ARBA00017846"/>
    </source>
</evidence>
<keyword evidence="3 15" id="KW-0547">Nucleotide-binding</keyword>
<comment type="catalytic activity">
    <reaction evidence="14 15">
        <text>ATP + H2O = ADP + phosphate + H(+)</text>
        <dbReference type="Rhea" id="RHEA:13065"/>
        <dbReference type="ChEBI" id="CHEBI:15377"/>
        <dbReference type="ChEBI" id="CHEBI:15378"/>
        <dbReference type="ChEBI" id="CHEBI:30616"/>
        <dbReference type="ChEBI" id="CHEBI:43474"/>
        <dbReference type="ChEBI" id="CHEBI:456216"/>
        <dbReference type="EC" id="5.6.2.4"/>
    </reaction>
</comment>
<comment type="caution">
    <text evidence="18">The sequence shown here is derived from an EMBL/GenBank/DDBJ whole genome shotgun (WGS) entry which is preliminary data.</text>
</comment>
<sequence>MADERAVNTVAAEMEEGGRLTELKGVGPKLAERLQKLGIERLQDLLFHLPMRWEDRTRVVPMGSLRPGDRAVVEGTIQHAETVFRRRRSLLVSLSDGSGAVTLRFFHFSRAQQENLKRGVKLRCYGEARRGRVGLELVHPEYRRVSDDMPVEETLTPVYPATEGLQQARLRDLINQALDRIQKDAALLADYLPPATLPEALRMDLFGALDTLHRPPPSVAMEALMEGSHPARRRLAFEELLAHRLSLRLARARFREDLARPLPGDDRLVRPFLESLAFSLTGAQQRVREEVFRDLEGEAPMLRLVQGDVGSGKTVIAVLAALRAVEAGGQVAVMAPTEILAEQHLGNFTEWLKPLGIRVGWLSGKQASADRRWTLKAIAHGELPVVVGTHALFQEQVRFRDLALAVVDEQHRFGVHQRLALREKGEGEGRRPHQLIMTATPIPRTLAMTAYADLDVSVIDELPPGREPVKTVALSETRRSEVVARVAEACGAGRQVYWVCPLVEESDVLQCQAAEDSARVLAEALPDISVGLIHGRMKAEDKESVMARFKAGEIQLLVATTVIEVGVNVPNASLMIIENAERLGLSQLHQLRGRVGRGSTASSCVLLYRGPLNEIARARLQIMRETNDGFQIARRDLELRGPGEVLGTRQTGAADLRIADLMRDNDLLPEVAKAAEAMLQKYPEAAEALMRRWVGESSRYVSV</sequence>
<dbReference type="Gene3D" id="3.40.50.300">
    <property type="entry name" value="P-loop containing nucleotide triphosphate hydrolases"/>
    <property type="match status" value="2"/>
</dbReference>
<dbReference type="InterPro" id="IPR011545">
    <property type="entry name" value="DEAD/DEAH_box_helicase_dom"/>
</dbReference>
<proteinExistence type="inferred from homology"/>
<dbReference type="GO" id="GO:0016787">
    <property type="term" value="F:hydrolase activity"/>
    <property type="evidence" value="ECO:0007669"/>
    <property type="project" value="UniProtKB-KW"/>
</dbReference>
<dbReference type="InterPro" id="IPR045562">
    <property type="entry name" value="RecG_dom3_C"/>
</dbReference>
<dbReference type="CDD" id="cd17992">
    <property type="entry name" value="DEXHc_RecG"/>
    <property type="match status" value="1"/>
</dbReference>
<dbReference type="InterPro" id="IPR033454">
    <property type="entry name" value="RecG_wedge"/>
</dbReference>
<gene>
    <name evidence="18" type="primary">recG</name>
    <name evidence="18" type="ORF">RBH19_09890</name>
</gene>
<keyword evidence="4 15" id="KW-0227">DNA damage</keyword>
<dbReference type="SMART" id="SM00490">
    <property type="entry name" value="HELICc"/>
    <property type="match status" value="1"/>
</dbReference>
<dbReference type="InterPro" id="IPR047112">
    <property type="entry name" value="RecG/Mfd"/>
</dbReference>
<evidence type="ECO:0000313" key="18">
    <source>
        <dbReference type="EMBL" id="MDQ2070188.1"/>
    </source>
</evidence>
<dbReference type="NCBIfam" id="NF008163">
    <property type="entry name" value="PRK10917.1-1"/>
    <property type="match status" value="1"/>
</dbReference>
<comment type="similarity">
    <text evidence="1 15">Belongs to the helicase family. RecG subfamily.</text>
</comment>
<dbReference type="RefSeq" id="WP_306728683.1">
    <property type="nucleotide sequence ID" value="NZ_JAVDDT010000006.1"/>
</dbReference>
<evidence type="ECO:0000256" key="15">
    <source>
        <dbReference type="RuleBase" id="RU363016"/>
    </source>
</evidence>
<keyword evidence="9 15" id="KW-0233">DNA recombination</keyword>
<evidence type="ECO:0000256" key="11">
    <source>
        <dbReference type="ARBA" id="ARBA00023235"/>
    </source>
</evidence>
<dbReference type="Proteomes" id="UP001239019">
    <property type="component" value="Unassembled WGS sequence"/>
</dbReference>
<comment type="function">
    <text evidence="15">Plays a critical role in recombination and DNA repair. Helps process Holliday junction intermediates to mature products by catalyzing branch migration. Has replication fork regression activity, unwinds stalled or blocked replication forks to make a HJ that can be resolved. Has a DNA unwinding activity characteristic of a DNA helicase with 3'-5' polarity.</text>
</comment>
<protein>
    <recommendedName>
        <fullName evidence="2 15">ATP-dependent DNA helicase RecG</fullName>
        <ecNumber evidence="13 15">5.6.2.4</ecNumber>
    </recommendedName>
</protein>
<reference evidence="18 19" key="1">
    <citation type="submission" date="2023-08" db="EMBL/GenBank/DDBJ databases">
        <title>Whole-genome sequencing of halo(alkali)philic microorganisms from hypersaline lakes.</title>
        <authorList>
            <person name="Sorokin D.Y."/>
            <person name="Abbas B."/>
            <person name="Merkel A.Y."/>
        </authorList>
    </citation>
    <scope>NUCLEOTIDE SEQUENCE [LARGE SCALE GENOMIC DNA]</scope>
    <source>
        <strain evidence="18 19">AB-CW4</strain>
    </source>
</reference>
<dbReference type="InterPro" id="IPR001650">
    <property type="entry name" value="Helicase_C-like"/>
</dbReference>
<evidence type="ECO:0000256" key="7">
    <source>
        <dbReference type="ARBA" id="ARBA00022840"/>
    </source>
</evidence>
<dbReference type="InterPro" id="IPR027417">
    <property type="entry name" value="P-loop_NTPase"/>
</dbReference>
<keyword evidence="19" id="KW-1185">Reference proteome</keyword>
<dbReference type="Pfam" id="PF19833">
    <property type="entry name" value="RecG_dom3_C"/>
    <property type="match status" value="1"/>
</dbReference>
<evidence type="ECO:0000256" key="1">
    <source>
        <dbReference type="ARBA" id="ARBA00007504"/>
    </source>
</evidence>
<dbReference type="NCBIfam" id="NF008166">
    <property type="entry name" value="PRK10917.1-4"/>
    <property type="match status" value="1"/>
</dbReference>
<evidence type="ECO:0000259" key="16">
    <source>
        <dbReference type="PROSITE" id="PS51192"/>
    </source>
</evidence>
<keyword evidence="8" id="KW-0238">DNA-binding</keyword>
<dbReference type="EC" id="5.6.2.4" evidence="13 15"/>
<dbReference type="EMBL" id="JAVDDT010000006">
    <property type="protein sequence ID" value="MDQ2070188.1"/>
    <property type="molecule type" value="Genomic_DNA"/>
</dbReference>
<dbReference type="SMART" id="SM00487">
    <property type="entry name" value="DEXDc"/>
    <property type="match status" value="1"/>
</dbReference>
<dbReference type="InterPro" id="IPR014001">
    <property type="entry name" value="Helicase_ATP-bd"/>
</dbReference>
<keyword evidence="6 15" id="KW-0347">Helicase</keyword>
<keyword evidence="7 15" id="KW-0067">ATP-binding</keyword>
<evidence type="ECO:0000256" key="4">
    <source>
        <dbReference type="ARBA" id="ARBA00022763"/>
    </source>
</evidence>
<keyword evidence="5 15" id="KW-0378">Hydrolase</keyword>
<dbReference type="CDD" id="cd04488">
    <property type="entry name" value="RecG_wedge_OBF"/>
    <property type="match status" value="1"/>
</dbReference>
<dbReference type="PANTHER" id="PTHR47964">
    <property type="entry name" value="ATP-DEPENDENT DNA HELICASE HOMOLOG RECG, CHLOROPLASTIC"/>
    <property type="match status" value="1"/>
</dbReference>
<dbReference type="PROSITE" id="PS51194">
    <property type="entry name" value="HELICASE_CTER"/>
    <property type="match status" value="1"/>
</dbReference>
<dbReference type="NCBIfam" id="NF008165">
    <property type="entry name" value="PRK10917.1-3"/>
    <property type="match status" value="1"/>
</dbReference>
<evidence type="ECO:0000313" key="19">
    <source>
        <dbReference type="Proteomes" id="UP001239019"/>
    </source>
</evidence>
<evidence type="ECO:0000256" key="6">
    <source>
        <dbReference type="ARBA" id="ARBA00022806"/>
    </source>
</evidence>
<dbReference type="Gene3D" id="2.40.50.140">
    <property type="entry name" value="Nucleic acid-binding proteins"/>
    <property type="match status" value="1"/>
</dbReference>
<evidence type="ECO:0000256" key="12">
    <source>
        <dbReference type="ARBA" id="ARBA00034617"/>
    </source>
</evidence>